<dbReference type="GO" id="GO:0008270">
    <property type="term" value="F:zinc ion binding"/>
    <property type="evidence" value="ECO:0007669"/>
    <property type="project" value="UniProtKB-KW"/>
</dbReference>
<dbReference type="AlphaFoldDB" id="A0A1V6SQF3"/>
<evidence type="ECO:0008006" key="12">
    <source>
        <dbReference type="Google" id="ProtNLM"/>
    </source>
</evidence>
<dbReference type="SUPFAM" id="SSF161219">
    <property type="entry name" value="CHY zinc finger-like"/>
    <property type="match status" value="1"/>
</dbReference>
<protein>
    <recommendedName>
        <fullName evidence="12">RING-type domain-containing protein</fullName>
    </recommendedName>
</protein>
<dbReference type="Pfam" id="PF13639">
    <property type="entry name" value="zf-RING_2"/>
    <property type="match status" value="1"/>
</dbReference>
<dbReference type="Gene3D" id="2.20.28.10">
    <property type="match status" value="1"/>
</dbReference>
<feature type="domain" description="CTCHY-type" evidence="9">
    <location>
        <begin position="416"/>
        <end position="482"/>
    </location>
</feature>
<dbReference type="InterPro" id="IPR037275">
    <property type="entry name" value="Znf_CTCHY_sf"/>
</dbReference>
<feature type="region of interest" description="Disordered" evidence="5">
    <location>
        <begin position="60"/>
        <end position="100"/>
    </location>
</feature>
<name>A0A1V6SQF3_9EURO</name>
<dbReference type="InterPro" id="IPR013083">
    <property type="entry name" value="Znf_RING/FYVE/PHD"/>
</dbReference>
<accession>A0A1V6SQF3</accession>
<keyword evidence="11" id="KW-1185">Reference proteome</keyword>
<evidence type="ECO:0000256" key="2">
    <source>
        <dbReference type="ARBA" id="ARBA00022771"/>
    </source>
</evidence>
<dbReference type="Pfam" id="PF05495">
    <property type="entry name" value="zf-CHY"/>
    <property type="match status" value="1"/>
</dbReference>
<dbReference type="InterPro" id="IPR017921">
    <property type="entry name" value="Znf_CTCHY"/>
</dbReference>
<dbReference type="PROSITE" id="PS50089">
    <property type="entry name" value="ZF_RING_2"/>
    <property type="match status" value="1"/>
</dbReference>
<feature type="compositionally biased region" description="Acidic residues" evidence="5">
    <location>
        <begin position="749"/>
        <end position="764"/>
    </location>
</feature>
<keyword evidence="3" id="KW-0862">Zinc</keyword>
<evidence type="ECO:0000259" key="9">
    <source>
        <dbReference type="PROSITE" id="PS51270"/>
    </source>
</evidence>
<evidence type="ECO:0000313" key="10">
    <source>
        <dbReference type="EMBL" id="OQE15924.1"/>
    </source>
</evidence>
<dbReference type="STRING" id="303698.A0A1V6SQF3"/>
<keyword evidence="6" id="KW-1133">Transmembrane helix</keyword>
<feature type="compositionally biased region" description="Polar residues" evidence="5">
    <location>
        <begin position="261"/>
        <end position="284"/>
    </location>
</feature>
<feature type="domain" description="CHY-type" evidence="8">
    <location>
        <begin position="347"/>
        <end position="414"/>
    </location>
</feature>
<dbReference type="Pfam" id="PF14599">
    <property type="entry name" value="zinc_ribbon_6"/>
    <property type="match status" value="1"/>
</dbReference>
<feature type="domain" description="RING-type" evidence="7">
    <location>
        <begin position="483"/>
        <end position="525"/>
    </location>
</feature>
<keyword evidence="6" id="KW-0812">Transmembrane</keyword>
<comment type="caution">
    <text evidence="10">The sequence shown here is derived from an EMBL/GenBank/DDBJ whole genome shotgun (WGS) entry which is preliminary data.</text>
</comment>
<organism evidence="10 11">
    <name type="scientific">Penicillium steckii</name>
    <dbReference type="NCBI Taxonomy" id="303698"/>
    <lineage>
        <taxon>Eukaryota</taxon>
        <taxon>Fungi</taxon>
        <taxon>Dikarya</taxon>
        <taxon>Ascomycota</taxon>
        <taxon>Pezizomycotina</taxon>
        <taxon>Eurotiomycetes</taxon>
        <taxon>Eurotiomycetidae</taxon>
        <taxon>Eurotiales</taxon>
        <taxon>Aspergillaceae</taxon>
        <taxon>Penicillium</taxon>
    </lineage>
</organism>
<evidence type="ECO:0000256" key="4">
    <source>
        <dbReference type="PROSITE-ProRule" id="PRU00601"/>
    </source>
</evidence>
<dbReference type="GO" id="GO:0006511">
    <property type="term" value="P:ubiquitin-dependent protein catabolic process"/>
    <property type="evidence" value="ECO:0007669"/>
    <property type="project" value="TreeGrafter"/>
</dbReference>
<dbReference type="PANTHER" id="PTHR21319">
    <property type="entry name" value="RING FINGER AND CHY ZINC FINGER DOMAIN-CONTAINING PROTEIN 1"/>
    <property type="match status" value="1"/>
</dbReference>
<evidence type="ECO:0000259" key="8">
    <source>
        <dbReference type="PROSITE" id="PS51266"/>
    </source>
</evidence>
<reference evidence="11" key="1">
    <citation type="journal article" date="2017" name="Nat. Microbiol.">
        <title>Global analysis of biosynthetic gene clusters reveals vast potential of secondary metabolite production in Penicillium species.</title>
        <authorList>
            <person name="Nielsen J.C."/>
            <person name="Grijseels S."/>
            <person name="Prigent S."/>
            <person name="Ji B."/>
            <person name="Dainat J."/>
            <person name="Nielsen K.F."/>
            <person name="Frisvad J.C."/>
            <person name="Workman M."/>
            <person name="Nielsen J."/>
        </authorList>
    </citation>
    <scope>NUCLEOTIDE SEQUENCE [LARGE SCALE GENOMIC DNA]</scope>
    <source>
        <strain evidence="11">IBT 24891</strain>
    </source>
</reference>
<dbReference type="GO" id="GO:0005634">
    <property type="term" value="C:nucleus"/>
    <property type="evidence" value="ECO:0007669"/>
    <property type="project" value="TreeGrafter"/>
</dbReference>
<feature type="compositionally biased region" description="Acidic residues" evidence="5">
    <location>
        <begin position="732"/>
        <end position="741"/>
    </location>
</feature>
<gene>
    <name evidence="10" type="ORF">PENSTE_c026G00962</name>
</gene>
<dbReference type="SUPFAM" id="SSF57850">
    <property type="entry name" value="RING/U-box"/>
    <property type="match status" value="1"/>
</dbReference>
<evidence type="ECO:0000256" key="6">
    <source>
        <dbReference type="SAM" id="Phobius"/>
    </source>
</evidence>
<evidence type="ECO:0000256" key="5">
    <source>
        <dbReference type="SAM" id="MobiDB-lite"/>
    </source>
</evidence>
<feature type="region of interest" description="Disordered" evidence="5">
    <location>
        <begin position="260"/>
        <end position="288"/>
    </location>
</feature>
<feature type="transmembrane region" description="Helical" evidence="6">
    <location>
        <begin position="12"/>
        <end position="33"/>
    </location>
</feature>
<feature type="region of interest" description="Disordered" evidence="5">
    <location>
        <begin position="718"/>
        <end position="772"/>
    </location>
</feature>
<dbReference type="GO" id="GO:0016567">
    <property type="term" value="P:protein ubiquitination"/>
    <property type="evidence" value="ECO:0007669"/>
    <property type="project" value="TreeGrafter"/>
</dbReference>
<dbReference type="SUPFAM" id="SSF161245">
    <property type="entry name" value="Zinc hairpin stack"/>
    <property type="match status" value="1"/>
</dbReference>
<dbReference type="EMBL" id="MLKD01000026">
    <property type="protein sequence ID" value="OQE15924.1"/>
    <property type="molecule type" value="Genomic_DNA"/>
</dbReference>
<sequence>MPSVENSQTNSNFFFFFFFLAIVTICALDGEFLNVIPIRPFMTSYIHSLLVELGIRTPHHRHHPDEAEPPRNESTKLPNTNDSILPPDQDRVASDLSTGDAGSLHGAPFFNTLLKDMDRRSSDRERPRPTYHDGEVSNESSPVTANNISNHLHHIDMNITNLENTRPRDDELVVSLEEQPNGGDAYSRRGSQQGSGQQTSNNTPRQDGPGPMSLPADDGMGWLRQKIHAIRDQDLDNNEKARRVHDLMTEKYMSFRATMPKSPTFSSPGMQHSPGSLAPTTKPSSDPCPISPTLDTSTPQYENRFTLTAEDLQPTYVPRIETDSPVVENGDENGDEACDEDPDTEELEEAILGCQHYKRNVKLECFTCKKWYTCRFCHDEVEDHPLVRRDTENMLCMLCGHAQPASQNCEQCGELTAQYYCDICKLWDNDSKKSIYHCHDCGICRIGQGLGKDFFHCKTCCVCLPISIEDTHRCIERSTQCDCPICGDYMFTSPETVVVMRCGHSLHNKCLHEHSKTSFRCPICSKTITNMESTFRNLDRTIESQPMPAEFTDTKGLVYCNDCGAKSIVKYHWLGLKCDLCESYNTAQIRVLQGDISAVLEEEGVNEHPPRQRSTSLHGEEASTSLAALHMNNTPTPQSHLSIPASTGPDNRIVSYNMTHNRAISPVVSNYFGLPTERESEKPSSLPFFGNPLRSDGDNDYGALNFLSKKLRDRYGFLSGDSAGAENKTEGEEQEDEEDGECSSSSGSEEADEDDEEEDDDGIEPIDLLGHR</sequence>
<evidence type="ECO:0000256" key="3">
    <source>
        <dbReference type="ARBA" id="ARBA00022833"/>
    </source>
</evidence>
<evidence type="ECO:0000256" key="1">
    <source>
        <dbReference type="ARBA" id="ARBA00022723"/>
    </source>
</evidence>
<dbReference type="CDD" id="cd16464">
    <property type="entry name" value="RING-H2_Pirh2-like"/>
    <property type="match status" value="1"/>
</dbReference>
<dbReference type="PANTHER" id="PTHR21319:SF0">
    <property type="entry name" value="AND RING FINGER DOMAIN PROTEIN, PUTATIVE (AFU_ORTHOLOGUE AFUA_1G08900)-RELATED"/>
    <property type="match status" value="1"/>
</dbReference>
<dbReference type="OrthoDB" id="411372at2759"/>
<feature type="compositionally biased region" description="Basic and acidic residues" evidence="5">
    <location>
        <begin position="115"/>
        <end position="135"/>
    </location>
</feature>
<dbReference type="InterPro" id="IPR037274">
    <property type="entry name" value="Znf_CHY_sf"/>
</dbReference>
<feature type="compositionally biased region" description="Polar residues" evidence="5">
    <location>
        <begin position="137"/>
        <end position="146"/>
    </location>
</feature>
<keyword evidence="1" id="KW-0479">Metal-binding</keyword>
<feature type="region of interest" description="Disordered" evidence="5">
    <location>
        <begin position="179"/>
        <end position="219"/>
    </location>
</feature>
<feature type="compositionally biased region" description="Low complexity" evidence="5">
    <location>
        <begin position="188"/>
        <end position="203"/>
    </location>
</feature>
<dbReference type="Proteomes" id="UP000191285">
    <property type="component" value="Unassembled WGS sequence"/>
</dbReference>
<proteinExistence type="predicted"/>
<dbReference type="GO" id="GO:0061630">
    <property type="term" value="F:ubiquitin protein ligase activity"/>
    <property type="evidence" value="ECO:0007669"/>
    <property type="project" value="TreeGrafter"/>
</dbReference>
<dbReference type="SMART" id="SM00184">
    <property type="entry name" value="RING"/>
    <property type="match status" value="1"/>
</dbReference>
<dbReference type="InterPro" id="IPR008913">
    <property type="entry name" value="Znf_CHY"/>
</dbReference>
<dbReference type="PROSITE" id="PS51266">
    <property type="entry name" value="ZF_CHY"/>
    <property type="match status" value="1"/>
</dbReference>
<dbReference type="InterPro" id="IPR039512">
    <property type="entry name" value="RCHY1_zinc-ribbon"/>
</dbReference>
<evidence type="ECO:0000313" key="11">
    <source>
        <dbReference type="Proteomes" id="UP000191285"/>
    </source>
</evidence>
<feature type="region of interest" description="Disordered" evidence="5">
    <location>
        <begin position="675"/>
        <end position="699"/>
    </location>
</feature>
<dbReference type="PROSITE" id="PS51270">
    <property type="entry name" value="ZF_CTCHY"/>
    <property type="match status" value="1"/>
</dbReference>
<keyword evidence="2 4" id="KW-0863">Zinc-finger</keyword>
<keyword evidence="6" id="KW-0472">Membrane</keyword>
<feature type="compositionally biased region" description="Basic and acidic residues" evidence="5">
    <location>
        <begin position="63"/>
        <end position="74"/>
    </location>
</feature>
<dbReference type="InterPro" id="IPR001841">
    <property type="entry name" value="Znf_RING"/>
</dbReference>
<evidence type="ECO:0000259" key="7">
    <source>
        <dbReference type="PROSITE" id="PS50089"/>
    </source>
</evidence>
<dbReference type="Gene3D" id="3.30.40.10">
    <property type="entry name" value="Zinc/RING finger domain, C3HC4 (zinc finger)"/>
    <property type="match status" value="1"/>
</dbReference>
<feature type="region of interest" description="Disordered" evidence="5">
    <location>
        <begin position="115"/>
        <end position="146"/>
    </location>
</feature>